<evidence type="ECO:0000256" key="2">
    <source>
        <dbReference type="ARBA" id="ARBA00022771"/>
    </source>
</evidence>
<organism evidence="6 7">
    <name type="scientific">Chitinimonas arctica</name>
    <dbReference type="NCBI Taxonomy" id="2594795"/>
    <lineage>
        <taxon>Bacteria</taxon>
        <taxon>Pseudomonadati</taxon>
        <taxon>Pseudomonadota</taxon>
        <taxon>Betaproteobacteria</taxon>
        <taxon>Neisseriales</taxon>
        <taxon>Chitinibacteraceae</taxon>
        <taxon>Chitinimonas</taxon>
    </lineage>
</organism>
<dbReference type="SUPFAM" id="SSF57716">
    <property type="entry name" value="Glucocorticoid receptor-like (DNA-binding domain)"/>
    <property type="match status" value="1"/>
</dbReference>
<dbReference type="PROSITE" id="PS51128">
    <property type="entry name" value="ZF_DKSA_2"/>
    <property type="match status" value="1"/>
</dbReference>
<dbReference type="Pfam" id="PF01258">
    <property type="entry name" value="zf-dskA_traR"/>
    <property type="match status" value="1"/>
</dbReference>
<feature type="zinc finger region" description="dksA C4-type" evidence="4">
    <location>
        <begin position="37"/>
        <end position="61"/>
    </location>
</feature>
<dbReference type="OrthoDB" id="962301at2"/>
<dbReference type="EMBL" id="CP041730">
    <property type="protein sequence ID" value="QDQ29347.1"/>
    <property type="molecule type" value="Genomic_DNA"/>
</dbReference>
<proteinExistence type="predicted"/>
<dbReference type="GO" id="GO:1900378">
    <property type="term" value="P:positive regulation of secondary metabolite biosynthetic process"/>
    <property type="evidence" value="ECO:0007669"/>
    <property type="project" value="TreeGrafter"/>
</dbReference>
<keyword evidence="7" id="KW-1185">Reference proteome</keyword>
<evidence type="ECO:0000259" key="5">
    <source>
        <dbReference type="Pfam" id="PF01258"/>
    </source>
</evidence>
<dbReference type="Gene3D" id="1.20.120.910">
    <property type="entry name" value="DksA, coiled-coil domain"/>
    <property type="match status" value="1"/>
</dbReference>
<keyword evidence="3" id="KW-0862">Zinc</keyword>
<evidence type="ECO:0000256" key="4">
    <source>
        <dbReference type="PROSITE-ProRule" id="PRU00510"/>
    </source>
</evidence>
<sequence length="75" mass="8248">MAVSDEIDRANEIAQNHLDELIATQRAALHAKGTPECVDCGEDIPAARRVVFPAARCCIDCQTLRELRKRQGLSS</sequence>
<dbReference type="NCBIfam" id="TIGR02419">
    <property type="entry name" value="C4_traR_proteo"/>
    <property type="match status" value="1"/>
</dbReference>
<dbReference type="AlphaFoldDB" id="A0A516SMF7"/>
<evidence type="ECO:0000313" key="6">
    <source>
        <dbReference type="EMBL" id="QDQ29347.1"/>
    </source>
</evidence>
<dbReference type="PANTHER" id="PTHR38777">
    <property type="entry name" value="FELS-2 PROPHAGE PROTEIN"/>
    <property type="match status" value="1"/>
</dbReference>
<reference evidence="7" key="1">
    <citation type="submission" date="2019-07" db="EMBL/GenBank/DDBJ databases">
        <title>Chitinimonas sp. nov., isolated from Ny-Alesund, arctica soil.</title>
        <authorList>
            <person name="Xu Q."/>
            <person name="Peng F."/>
        </authorList>
    </citation>
    <scope>NUCLEOTIDE SEQUENCE [LARGE SCALE GENOMIC DNA]</scope>
    <source>
        <strain evidence="7">R3-44</strain>
    </source>
</reference>
<gene>
    <name evidence="6" type="ORF">FNU76_15700</name>
</gene>
<protein>
    <submittedName>
        <fullName evidence="6">TraR/DksA family transcriptional regulator</fullName>
    </submittedName>
</protein>
<accession>A0A516SMF7</accession>
<dbReference type="InterPro" id="IPR000962">
    <property type="entry name" value="Znf_DskA_TraR"/>
</dbReference>
<dbReference type="Proteomes" id="UP000317550">
    <property type="component" value="Chromosome"/>
</dbReference>
<evidence type="ECO:0000256" key="1">
    <source>
        <dbReference type="ARBA" id="ARBA00022723"/>
    </source>
</evidence>
<dbReference type="PANTHER" id="PTHR38777:SF1">
    <property type="entry name" value="DNAK SUPPRESSOR PROTEIN"/>
    <property type="match status" value="1"/>
</dbReference>
<evidence type="ECO:0000256" key="3">
    <source>
        <dbReference type="ARBA" id="ARBA00022833"/>
    </source>
</evidence>
<dbReference type="InterPro" id="IPR012783">
    <property type="entry name" value="Znf_C4_TraR"/>
</dbReference>
<keyword evidence="1" id="KW-0479">Metal-binding</keyword>
<feature type="domain" description="Zinc finger DksA/TraR C4-type" evidence="5">
    <location>
        <begin position="34"/>
        <end position="66"/>
    </location>
</feature>
<dbReference type="GO" id="GO:0008270">
    <property type="term" value="F:zinc ion binding"/>
    <property type="evidence" value="ECO:0007669"/>
    <property type="project" value="UniProtKB-KW"/>
</dbReference>
<name>A0A516SMF7_9NEIS</name>
<keyword evidence="2" id="KW-0863">Zinc-finger</keyword>
<dbReference type="KEGG" id="cari:FNU76_15700"/>
<evidence type="ECO:0000313" key="7">
    <source>
        <dbReference type="Proteomes" id="UP000317550"/>
    </source>
</evidence>